<evidence type="ECO:0000313" key="3">
    <source>
        <dbReference type="Proteomes" id="UP001150538"/>
    </source>
</evidence>
<name>A0A9W7ZWA4_9FUNG</name>
<protein>
    <submittedName>
        <fullName evidence="2">Uncharacterized protein</fullName>
    </submittedName>
</protein>
<reference evidence="2" key="1">
    <citation type="submission" date="2022-07" db="EMBL/GenBank/DDBJ databases">
        <title>Phylogenomic reconstructions and comparative analyses of Kickxellomycotina fungi.</title>
        <authorList>
            <person name="Reynolds N.K."/>
            <person name="Stajich J.E."/>
            <person name="Barry K."/>
            <person name="Grigoriev I.V."/>
            <person name="Crous P."/>
            <person name="Smith M.E."/>
        </authorList>
    </citation>
    <scope>NUCLEOTIDE SEQUENCE</scope>
    <source>
        <strain evidence="2">NBRC 100468</strain>
    </source>
</reference>
<accession>A0A9W7ZWA4</accession>
<comment type="caution">
    <text evidence="2">The sequence shown here is derived from an EMBL/GenBank/DDBJ whole genome shotgun (WGS) entry which is preliminary data.</text>
</comment>
<feature type="region of interest" description="Disordered" evidence="1">
    <location>
        <begin position="1"/>
        <end position="67"/>
    </location>
</feature>
<organism evidence="2 3">
    <name type="scientific">Mycoemilia scoparia</name>
    <dbReference type="NCBI Taxonomy" id="417184"/>
    <lineage>
        <taxon>Eukaryota</taxon>
        <taxon>Fungi</taxon>
        <taxon>Fungi incertae sedis</taxon>
        <taxon>Zoopagomycota</taxon>
        <taxon>Kickxellomycotina</taxon>
        <taxon>Kickxellomycetes</taxon>
        <taxon>Kickxellales</taxon>
        <taxon>Kickxellaceae</taxon>
        <taxon>Mycoemilia</taxon>
    </lineage>
</organism>
<dbReference type="EMBL" id="JANBPU010000057">
    <property type="protein sequence ID" value="KAJ1917954.1"/>
    <property type="molecule type" value="Genomic_DNA"/>
</dbReference>
<evidence type="ECO:0000313" key="2">
    <source>
        <dbReference type="EMBL" id="KAJ1917954.1"/>
    </source>
</evidence>
<evidence type="ECO:0000256" key="1">
    <source>
        <dbReference type="SAM" id="MobiDB-lite"/>
    </source>
</evidence>
<sequence>MSENATNSAQKGNTLPAGGWNTSKTAQLIERERVLADKQQQQKKNTAARTGPYQQPTEAPETRPRPAIIPPSVAREALYLDVTQLDKAIETSKTEQAKPYEKSKAPKYHYNTVMSFVSTKLNAAPYASSTEEGKFMVWMRSADQQALLATTHMRVGGSIIPWRTISGSTTVVPKVWPQQFKMFKETLC</sequence>
<dbReference type="AlphaFoldDB" id="A0A9W7ZWA4"/>
<feature type="compositionally biased region" description="Polar residues" evidence="1">
    <location>
        <begin position="1"/>
        <end position="13"/>
    </location>
</feature>
<dbReference type="Proteomes" id="UP001150538">
    <property type="component" value="Unassembled WGS sequence"/>
</dbReference>
<feature type="compositionally biased region" description="Polar residues" evidence="1">
    <location>
        <begin position="38"/>
        <end position="57"/>
    </location>
</feature>
<gene>
    <name evidence="2" type="ORF">H4219_002895</name>
</gene>
<keyword evidence="3" id="KW-1185">Reference proteome</keyword>
<proteinExistence type="predicted"/>